<evidence type="ECO:0000256" key="1">
    <source>
        <dbReference type="SAM" id="Phobius"/>
    </source>
</evidence>
<accession>A0A8D8M4B9</accession>
<sequence length="117" mass="13756">MIWCISFYDKIICFNNEYLILITRYLLVDNINFWSGSYLSSFQYRVLFSPRFVSMGPILCVTITFTSVVIRKIIAHLRCFIIVIVAMPLPDGCLSSRQNVPIEKSYRYFIVKSFVFQ</sequence>
<dbReference type="EMBL" id="HBUF01047930">
    <property type="protein sequence ID" value="CAG6620503.1"/>
    <property type="molecule type" value="Transcribed_RNA"/>
</dbReference>
<evidence type="ECO:0000313" key="2">
    <source>
        <dbReference type="EMBL" id="CAG6620503.1"/>
    </source>
</evidence>
<proteinExistence type="predicted"/>
<organism evidence="2">
    <name type="scientific">Cacopsylla melanoneura</name>
    <dbReference type="NCBI Taxonomy" id="428564"/>
    <lineage>
        <taxon>Eukaryota</taxon>
        <taxon>Metazoa</taxon>
        <taxon>Ecdysozoa</taxon>
        <taxon>Arthropoda</taxon>
        <taxon>Hexapoda</taxon>
        <taxon>Insecta</taxon>
        <taxon>Pterygota</taxon>
        <taxon>Neoptera</taxon>
        <taxon>Paraneoptera</taxon>
        <taxon>Hemiptera</taxon>
        <taxon>Sternorrhyncha</taxon>
        <taxon>Psylloidea</taxon>
        <taxon>Psyllidae</taxon>
        <taxon>Psyllinae</taxon>
        <taxon>Cacopsylla</taxon>
    </lineage>
</organism>
<keyword evidence="1" id="KW-0472">Membrane</keyword>
<keyword evidence="1" id="KW-0812">Transmembrane</keyword>
<name>A0A8D8M4B9_9HEMI</name>
<reference evidence="2" key="1">
    <citation type="submission" date="2021-05" db="EMBL/GenBank/DDBJ databases">
        <authorList>
            <person name="Alioto T."/>
            <person name="Alioto T."/>
            <person name="Gomez Garrido J."/>
        </authorList>
    </citation>
    <scope>NUCLEOTIDE SEQUENCE</scope>
</reference>
<keyword evidence="1" id="KW-1133">Transmembrane helix</keyword>
<protein>
    <submittedName>
        <fullName evidence="2">Uncharacterized protein</fullName>
    </submittedName>
</protein>
<feature type="transmembrane region" description="Helical" evidence="1">
    <location>
        <begin position="52"/>
        <end position="70"/>
    </location>
</feature>
<dbReference type="AlphaFoldDB" id="A0A8D8M4B9"/>